<dbReference type="AlphaFoldDB" id="A0A8S0QNG8"/>
<evidence type="ECO:0000256" key="4">
    <source>
        <dbReference type="ARBA" id="ARBA00022989"/>
    </source>
</evidence>
<keyword evidence="5 6" id="KW-0472">Membrane</keyword>
<dbReference type="Gramene" id="OE9A060434T1">
    <property type="protein sequence ID" value="OE9A060434C1"/>
    <property type="gene ID" value="OE9A060434"/>
</dbReference>
<dbReference type="PANTHER" id="PTHR22950">
    <property type="entry name" value="AMINO ACID TRANSPORTER"/>
    <property type="match status" value="1"/>
</dbReference>
<evidence type="ECO:0000313" key="8">
    <source>
        <dbReference type="EMBL" id="CAA2967184.1"/>
    </source>
</evidence>
<dbReference type="Pfam" id="PF01490">
    <property type="entry name" value="Aa_trans"/>
    <property type="match status" value="1"/>
</dbReference>
<sequence length="316" mass="34839">MFYAWFIVFVGVLIEFSVGMLLRFSKAGGVVSYGGIMGDAFGNVGRRILEVSVVINNIGVLTVYIIIIDSLRYTSALAVILAFVFLVITAYISVFKLVKGSTGMPRLLPDITDIYSVWKLFTFVPVLVTAYVCHFNVHNIENKLEDSSRMRSVVQTSLALCSIVYITTSFFGFLLFGDSTLDDVLANLDSNLGIPYSLLNDTVCICYVVHLMFVFPTIFHPLRLNLDGLLFPSSVPLVQILFPTFGMLFSSLVQTAAVCIGFIFPAAIALRNAYGIGTKEDKFLAVFMIGLAVFANLVAIYSDAYTTFKRNASPME</sequence>
<dbReference type="OrthoDB" id="28208at2759"/>
<feature type="transmembrane region" description="Helical" evidence="6">
    <location>
        <begin position="158"/>
        <end position="176"/>
    </location>
</feature>
<evidence type="ECO:0000256" key="3">
    <source>
        <dbReference type="ARBA" id="ARBA00022970"/>
    </source>
</evidence>
<feature type="transmembrane region" description="Helical" evidence="6">
    <location>
        <begin position="48"/>
        <end position="68"/>
    </location>
</feature>
<dbReference type="PANTHER" id="PTHR22950:SF643">
    <property type="entry name" value="AMINO ACID TRANSPORTER AVT6A"/>
    <property type="match status" value="1"/>
</dbReference>
<keyword evidence="3" id="KW-0029">Amino-acid transport</keyword>
<name>A0A8S0QNG8_OLEEU</name>
<feature type="domain" description="Amino acid transporter transmembrane" evidence="7">
    <location>
        <begin position="68"/>
        <end position="267"/>
    </location>
</feature>
<reference evidence="8 9" key="1">
    <citation type="submission" date="2019-12" db="EMBL/GenBank/DDBJ databases">
        <authorList>
            <person name="Alioto T."/>
            <person name="Alioto T."/>
            <person name="Gomez Garrido J."/>
        </authorList>
    </citation>
    <scope>NUCLEOTIDE SEQUENCE [LARGE SCALE GENOMIC DNA]</scope>
</reference>
<evidence type="ECO:0000256" key="2">
    <source>
        <dbReference type="ARBA" id="ARBA00022692"/>
    </source>
</evidence>
<feature type="transmembrane region" description="Helical" evidence="6">
    <location>
        <begin position="248"/>
        <end position="270"/>
    </location>
</feature>
<accession>A0A8S0QNG8</accession>
<keyword evidence="3" id="KW-0813">Transport</keyword>
<proteinExistence type="predicted"/>
<comment type="caution">
    <text evidence="8">The sequence shown here is derived from an EMBL/GenBank/DDBJ whole genome shotgun (WGS) entry which is preliminary data.</text>
</comment>
<gene>
    <name evidence="8" type="ORF">OLEA9_A060434</name>
</gene>
<feature type="transmembrane region" description="Helical" evidence="6">
    <location>
        <begin position="115"/>
        <end position="137"/>
    </location>
</feature>
<protein>
    <recommendedName>
        <fullName evidence="7">Amino acid transporter transmembrane domain-containing protein</fullName>
    </recommendedName>
</protein>
<evidence type="ECO:0000313" key="9">
    <source>
        <dbReference type="Proteomes" id="UP000594638"/>
    </source>
</evidence>
<dbReference type="Proteomes" id="UP000594638">
    <property type="component" value="Unassembled WGS sequence"/>
</dbReference>
<evidence type="ECO:0000256" key="5">
    <source>
        <dbReference type="ARBA" id="ARBA00023136"/>
    </source>
</evidence>
<evidence type="ECO:0000259" key="7">
    <source>
        <dbReference type="Pfam" id="PF01490"/>
    </source>
</evidence>
<comment type="subcellular location">
    <subcellularLocation>
        <location evidence="1">Membrane</location>
        <topology evidence="1">Multi-pass membrane protein</topology>
    </subcellularLocation>
</comment>
<feature type="transmembrane region" description="Helical" evidence="6">
    <location>
        <begin position="75"/>
        <end position="95"/>
    </location>
</feature>
<keyword evidence="9" id="KW-1185">Reference proteome</keyword>
<feature type="transmembrane region" description="Helical" evidence="6">
    <location>
        <begin position="196"/>
        <end position="215"/>
    </location>
</feature>
<dbReference type="InterPro" id="IPR013057">
    <property type="entry name" value="AA_transpt_TM"/>
</dbReference>
<feature type="transmembrane region" description="Helical" evidence="6">
    <location>
        <begin position="282"/>
        <end position="301"/>
    </location>
</feature>
<feature type="transmembrane region" description="Helical" evidence="6">
    <location>
        <begin position="222"/>
        <end position="242"/>
    </location>
</feature>
<organism evidence="8 9">
    <name type="scientific">Olea europaea subsp. europaea</name>
    <dbReference type="NCBI Taxonomy" id="158383"/>
    <lineage>
        <taxon>Eukaryota</taxon>
        <taxon>Viridiplantae</taxon>
        <taxon>Streptophyta</taxon>
        <taxon>Embryophyta</taxon>
        <taxon>Tracheophyta</taxon>
        <taxon>Spermatophyta</taxon>
        <taxon>Magnoliopsida</taxon>
        <taxon>eudicotyledons</taxon>
        <taxon>Gunneridae</taxon>
        <taxon>Pentapetalae</taxon>
        <taxon>asterids</taxon>
        <taxon>lamiids</taxon>
        <taxon>Lamiales</taxon>
        <taxon>Oleaceae</taxon>
        <taxon>Oleeae</taxon>
        <taxon>Olea</taxon>
    </lineage>
</organism>
<dbReference type="GO" id="GO:0031090">
    <property type="term" value="C:organelle membrane"/>
    <property type="evidence" value="ECO:0007669"/>
    <property type="project" value="UniProtKB-ARBA"/>
</dbReference>
<keyword evidence="2 6" id="KW-0812">Transmembrane</keyword>
<evidence type="ECO:0000256" key="6">
    <source>
        <dbReference type="SAM" id="Phobius"/>
    </source>
</evidence>
<evidence type="ECO:0000256" key="1">
    <source>
        <dbReference type="ARBA" id="ARBA00004141"/>
    </source>
</evidence>
<dbReference type="EMBL" id="CACTIH010001877">
    <property type="protein sequence ID" value="CAA2967184.1"/>
    <property type="molecule type" value="Genomic_DNA"/>
</dbReference>
<keyword evidence="4 6" id="KW-1133">Transmembrane helix</keyword>
<dbReference type="GO" id="GO:0015179">
    <property type="term" value="F:L-amino acid transmembrane transporter activity"/>
    <property type="evidence" value="ECO:0007669"/>
    <property type="project" value="TreeGrafter"/>
</dbReference>